<sequence length="185" mass="21124">MVLGRYNSQNIDQLILNTKTSTDFNNNHHAYIVLGTSLSKDGTLKRETIKRLATCLKAKKQNEKAYIIVSGGRPVNGNTQANEMKKWLIQHCVKEKDIITEQNSSDTIENAIETLKIADKRDFNSLSLITSGDHVRRATLIFEKLDKNKKVNEIIIPKDEVGTKFSYQEKERIKKSMLDLNNMTK</sequence>
<protein>
    <submittedName>
        <fullName evidence="2">YdcF family protein</fullName>
    </submittedName>
</protein>
<accession>A0A2K0AWH5</accession>
<dbReference type="InterPro" id="IPR014729">
    <property type="entry name" value="Rossmann-like_a/b/a_fold"/>
</dbReference>
<dbReference type="PANTHER" id="PTHR30336">
    <property type="entry name" value="INNER MEMBRANE PROTEIN, PROBABLE PERMEASE"/>
    <property type="match status" value="1"/>
</dbReference>
<reference evidence="2 3" key="1">
    <citation type="submission" date="2017-12" db="EMBL/GenBank/DDBJ databases">
        <title>FDA dAtabase for Regulatory Grade micrObial Sequences (FDA-ARGOS): Supporting development and validation of Infectious Disease Dx tests.</title>
        <authorList>
            <person name="Hoffmann M."/>
            <person name="Allard M."/>
            <person name="Evans P."/>
            <person name="Brown E."/>
            <person name="Tallon L."/>
            <person name="Sadzewicz L."/>
            <person name="Sengamalay N."/>
            <person name="Ott S."/>
            <person name="Godinez A."/>
            <person name="Nagaraj S."/>
            <person name="Vavikolanu K."/>
            <person name="Aluvathingal J."/>
            <person name="Nadendla S."/>
            <person name="Sichtig H."/>
        </authorList>
    </citation>
    <scope>NUCLEOTIDE SEQUENCE [LARGE SCALE GENOMIC DNA]</scope>
    <source>
        <strain evidence="2 3">FDAARGOS_148</strain>
    </source>
</reference>
<dbReference type="GO" id="GO:0043164">
    <property type="term" value="P:Gram-negative-bacterium-type cell wall biogenesis"/>
    <property type="evidence" value="ECO:0007669"/>
    <property type="project" value="TreeGrafter"/>
</dbReference>
<dbReference type="AlphaFoldDB" id="A0A2K0AWH5"/>
<gene>
    <name evidence="2" type="ORF">AL503_004335</name>
</gene>
<dbReference type="GO" id="GO:0005886">
    <property type="term" value="C:plasma membrane"/>
    <property type="evidence" value="ECO:0007669"/>
    <property type="project" value="TreeGrafter"/>
</dbReference>
<organism evidence="2 3">
    <name type="scientific">Staphylococcus haemolyticus</name>
    <dbReference type="NCBI Taxonomy" id="1283"/>
    <lineage>
        <taxon>Bacteria</taxon>
        <taxon>Bacillati</taxon>
        <taxon>Bacillota</taxon>
        <taxon>Bacilli</taxon>
        <taxon>Bacillales</taxon>
        <taxon>Staphylococcaceae</taxon>
        <taxon>Staphylococcus</taxon>
    </lineage>
</organism>
<dbReference type="EMBL" id="LORN02000014">
    <property type="protein sequence ID" value="PNN29360.1"/>
    <property type="molecule type" value="Genomic_DNA"/>
</dbReference>
<dbReference type="CDD" id="cd06259">
    <property type="entry name" value="YdcF-like"/>
    <property type="match status" value="1"/>
</dbReference>
<name>A0A2K0AWH5_STAHA</name>
<dbReference type="Pfam" id="PF02698">
    <property type="entry name" value="DUF218"/>
    <property type="match status" value="1"/>
</dbReference>
<comment type="caution">
    <text evidence="2">The sequence shown here is derived from an EMBL/GenBank/DDBJ whole genome shotgun (WGS) entry which is preliminary data.</text>
</comment>
<evidence type="ECO:0000313" key="2">
    <source>
        <dbReference type="EMBL" id="PNN29360.1"/>
    </source>
</evidence>
<dbReference type="Gene3D" id="3.40.50.620">
    <property type="entry name" value="HUPs"/>
    <property type="match status" value="1"/>
</dbReference>
<dbReference type="Proteomes" id="UP000053523">
    <property type="component" value="Unassembled WGS sequence"/>
</dbReference>
<dbReference type="GO" id="GO:0000270">
    <property type="term" value="P:peptidoglycan metabolic process"/>
    <property type="evidence" value="ECO:0007669"/>
    <property type="project" value="TreeGrafter"/>
</dbReference>
<dbReference type="PANTHER" id="PTHR30336:SF4">
    <property type="entry name" value="ENVELOPE BIOGENESIS FACTOR ELYC"/>
    <property type="match status" value="1"/>
</dbReference>
<evidence type="ECO:0000313" key="3">
    <source>
        <dbReference type="Proteomes" id="UP000053523"/>
    </source>
</evidence>
<feature type="domain" description="DUF218" evidence="1">
    <location>
        <begin position="30"/>
        <end position="146"/>
    </location>
</feature>
<dbReference type="InterPro" id="IPR003848">
    <property type="entry name" value="DUF218"/>
</dbReference>
<proteinExistence type="predicted"/>
<dbReference type="InterPro" id="IPR051599">
    <property type="entry name" value="Cell_Envelope_Assoc"/>
</dbReference>
<evidence type="ECO:0000259" key="1">
    <source>
        <dbReference type="Pfam" id="PF02698"/>
    </source>
</evidence>